<accession>A0A4V3EUF9</accession>
<keyword evidence="1" id="KW-0472">Membrane</keyword>
<feature type="transmembrane region" description="Helical" evidence="1">
    <location>
        <begin position="6"/>
        <end position="24"/>
    </location>
</feature>
<proteinExistence type="predicted"/>
<dbReference type="Proteomes" id="UP000295325">
    <property type="component" value="Unassembled WGS sequence"/>
</dbReference>
<dbReference type="OrthoDB" id="517663at2"/>
<name>A0A4V3EUF9_9CLOT</name>
<dbReference type="AlphaFoldDB" id="A0A4V3EUF9"/>
<keyword evidence="3" id="KW-1185">Reference proteome</keyword>
<feature type="transmembrane region" description="Helical" evidence="1">
    <location>
        <begin position="36"/>
        <end position="54"/>
    </location>
</feature>
<evidence type="ECO:0000313" key="2">
    <source>
        <dbReference type="EMBL" id="TDT62834.1"/>
    </source>
</evidence>
<dbReference type="EMBL" id="SOAZ01000003">
    <property type="protein sequence ID" value="TDT62834.1"/>
    <property type="molecule type" value="Genomic_DNA"/>
</dbReference>
<comment type="caution">
    <text evidence="2">The sequence shown here is derived from an EMBL/GenBank/DDBJ whole genome shotgun (WGS) entry which is preliminary data.</text>
</comment>
<gene>
    <name evidence="2" type="ORF">EDD71_103111</name>
</gene>
<organism evidence="2 3">
    <name type="scientific">Fonticella tunisiensis</name>
    <dbReference type="NCBI Taxonomy" id="1096341"/>
    <lineage>
        <taxon>Bacteria</taxon>
        <taxon>Bacillati</taxon>
        <taxon>Bacillota</taxon>
        <taxon>Clostridia</taxon>
        <taxon>Eubacteriales</taxon>
        <taxon>Clostridiaceae</taxon>
        <taxon>Fonticella</taxon>
    </lineage>
</organism>
<keyword evidence="1" id="KW-0812">Transmembrane</keyword>
<feature type="transmembrane region" description="Helical" evidence="1">
    <location>
        <begin position="66"/>
        <end position="86"/>
    </location>
</feature>
<reference evidence="2 3" key="1">
    <citation type="submission" date="2019-03" db="EMBL/GenBank/DDBJ databases">
        <title>Genomic Encyclopedia of Type Strains, Phase IV (KMG-IV): sequencing the most valuable type-strain genomes for metagenomic binning, comparative biology and taxonomic classification.</title>
        <authorList>
            <person name="Goeker M."/>
        </authorList>
    </citation>
    <scope>NUCLEOTIDE SEQUENCE [LARGE SCALE GENOMIC DNA]</scope>
    <source>
        <strain evidence="2 3">DSM 24455</strain>
    </source>
</reference>
<sequence>MNFIKELGFIIVIYIVFSLLEKKYALRARYEFYKGFRNIVIFSTIFSFIAFILIEIFKNNYLNSIGINTEIIQIILFIPISLYLWIKNENQTEDSVQEKTKYKDVEIDFCYFCGSELDDSNICPNCGKELDR</sequence>
<evidence type="ECO:0000313" key="3">
    <source>
        <dbReference type="Proteomes" id="UP000295325"/>
    </source>
</evidence>
<keyword evidence="1" id="KW-1133">Transmembrane helix</keyword>
<protein>
    <submittedName>
        <fullName evidence="2">Uncharacterized protein</fullName>
    </submittedName>
</protein>
<dbReference type="RefSeq" id="WP_133627233.1">
    <property type="nucleotide sequence ID" value="NZ_SOAZ01000003.1"/>
</dbReference>
<evidence type="ECO:0000256" key="1">
    <source>
        <dbReference type="SAM" id="Phobius"/>
    </source>
</evidence>